<sequence>MKTLKIQLAILMLSLGLTLSASANSNVIRIAHSEYAFTYDPLFCSWSDVGRICAVTYDALLKFEPTNKVLVPHLAKSYKQLDGGTRYRFLLNKNVTFHDGNKLTAHDVKYSYERVLALKDGVS</sequence>
<dbReference type="SUPFAM" id="SSF53850">
    <property type="entry name" value="Periplasmic binding protein-like II"/>
    <property type="match status" value="1"/>
</dbReference>
<feature type="non-terminal residue" evidence="2">
    <location>
        <position position="123"/>
    </location>
</feature>
<evidence type="ECO:0000313" key="2">
    <source>
        <dbReference type="EMBL" id="SVD46959.1"/>
    </source>
</evidence>
<gene>
    <name evidence="2" type="ORF">METZ01_LOCUS399813</name>
</gene>
<organism evidence="2">
    <name type="scientific">marine metagenome</name>
    <dbReference type="NCBI Taxonomy" id="408172"/>
    <lineage>
        <taxon>unclassified sequences</taxon>
        <taxon>metagenomes</taxon>
        <taxon>ecological metagenomes</taxon>
    </lineage>
</organism>
<dbReference type="GO" id="GO:1904680">
    <property type="term" value="F:peptide transmembrane transporter activity"/>
    <property type="evidence" value="ECO:0007669"/>
    <property type="project" value="TreeGrafter"/>
</dbReference>
<dbReference type="Pfam" id="PF00496">
    <property type="entry name" value="SBP_bac_5"/>
    <property type="match status" value="1"/>
</dbReference>
<accession>A0A382VKA2</accession>
<dbReference type="EMBL" id="UINC01152660">
    <property type="protein sequence ID" value="SVD46959.1"/>
    <property type="molecule type" value="Genomic_DNA"/>
</dbReference>
<dbReference type="AlphaFoldDB" id="A0A382VKA2"/>
<reference evidence="2" key="1">
    <citation type="submission" date="2018-05" db="EMBL/GenBank/DDBJ databases">
        <authorList>
            <person name="Lanie J.A."/>
            <person name="Ng W.-L."/>
            <person name="Kazmierczak K.M."/>
            <person name="Andrzejewski T.M."/>
            <person name="Davidsen T.M."/>
            <person name="Wayne K.J."/>
            <person name="Tettelin H."/>
            <person name="Glass J.I."/>
            <person name="Rusch D."/>
            <person name="Podicherti R."/>
            <person name="Tsui H.-C.T."/>
            <person name="Winkler M.E."/>
        </authorList>
    </citation>
    <scope>NUCLEOTIDE SEQUENCE</scope>
</reference>
<dbReference type="GO" id="GO:0015833">
    <property type="term" value="P:peptide transport"/>
    <property type="evidence" value="ECO:0007669"/>
    <property type="project" value="TreeGrafter"/>
</dbReference>
<proteinExistence type="predicted"/>
<evidence type="ECO:0000259" key="1">
    <source>
        <dbReference type="Pfam" id="PF00496"/>
    </source>
</evidence>
<dbReference type="InterPro" id="IPR000914">
    <property type="entry name" value="SBP_5_dom"/>
</dbReference>
<dbReference type="InterPro" id="IPR039424">
    <property type="entry name" value="SBP_5"/>
</dbReference>
<dbReference type="PANTHER" id="PTHR30290">
    <property type="entry name" value="PERIPLASMIC BINDING COMPONENT OF ABC TRANSPORTER"/>
    <property type="match status" value="1"/>
</dbReference>
<feature type="domain" description="Solute-binding protein family 5" evidence="1">
    <location>
        <begin position="70"/>
        <end position="119"/>
    </location>
</feature>
<name>A0A382VKA2_9ZZZZ</name>
<protein>
    <recommendedName>
        <fullName evidence="1">Solute-binding protein family 5 domain-containing protein</fullName>
    </recommendedName>
</protein>
<dbReference type="Gene3D" id="3.40.190.10">
    <property type="entry name" value="Periplasmic binding protein-like II"/>
    <property type="match status" value="1"/>
</dbReference>